<gene>
    <name evidence="2" type="ORF">UFOPK1773_00484</name>
</gene>
<proteinExistence type="predicted"/>
<dbReference type="InterPro" id="IPR056935">
    <property type="entry name" value="Rv0428c-like_C"/>
</dbReference>
<dbReference type="AlphaFoldDB" id="A0A6J6FAX2"/>
<reference evidence="2" key="1">
    <citation type="submission" date="2020-05" db="EMBL/GenBank/DDBJ databases">
        <authorList>
            <person name="Chiriac C."/>
            <person name="Salcher M."/>
            <person name="Ghai R."/>
            <person name="Kavagutti S V."/>
        </authorList>
    </citation>
    <scope>NUCLEOTIDE SEQUENCE</scope>
</reference>
<accession>A0A6J6FAX2</accession>
<sequence>MGPGVEIIGARITVRLHEPGGGFRDVVGTLETLTSVRKTDGSLAHFSHDQIAIWREIKPVPDRAGHGAPLSIRIQEIEIAANATWPAKEELRIGGWLLRASGPFTMRANSVLPLGEVPYGNPGMELEKAINTVVRFYRERKIVPVFHIPLPSYEELDRELSERGWEEKVLANVMVTDISEKYPEISDEIIWETSDTPSNEWLEVQHDEPIAQIMGSYPAIYVGGRINGRLIAVGRASNFEKWTTLSRLFVSEDFRGRGIGRTCMERLLNNAREKGASKALLQVDSKNAHAITLYENLGFRFHHSYRYRALAHSEKNQPC</sequence>
<protein>
    <submittedName>
        <fullName evidence="2">Unannotated protein</fullName>
    </submittedName>
</protein>
<dbReference type="PANTHER" id="PTHR43617">
    <property type="entry name" value="L-AMINO ACID N-ACETYLTRANSFERASE"/>
    <property type="match status" value="1"/>
</dbReference>
<dbReference type="PROSITE" id="PS51186">
    <property type="entry name" value="GNAT"/>
    <property type="match status" value="1"/>
</dbReference>
<evidence type="ECO:0000259" key="1">
    <source>
        <dbReference type="PROSITE" id="PS51186"/>
    </source>
</evidence>
<dbReference type="EMBL" id="CAEZUA010000021">
    <property type="protein sequence ID" value="CAB4585896.1"/>
    <property type="molecule type" value="Genomic_DNA"/>
</dbReference>
<dbReference type="GO" id="GO:0016747">
    <property type="term" value="F:acyltransferase activity, transferring groups other than amino-acyl groups"/>
    <property type="evidence" value="ECO:0007669"/>
    <property type="project" value="InterPro"/>
</dbReference>
<dbReference type="Pfam" id="PF24553">
    <property type="entry name" value="Rv0428c_C"/>
    <property type="match status" value="1"/>
</dbReference>
<dbReference type="Gene3D" id="3.40.630.30">
    <property type="match status" value="1"/>
</dbReference>
<feature type="domain" description="N-acetyltransferase" evidence="1">
    <location>
        <begin position="173"/>
        <end position="319"/>
    </location>
</feature>
<organism evidence="2">
    <name type="scientific">freshwater metagenome</name>
    <dbReference type="NCBI Taxonomy" id="449393"/>
    <lineage>
        <taxon>unclassified sequences</taxon>
        <taxon>metagenomes</taxon>
        <taxon>ecological metagenomes</taxon>
    </lineage>
</organism>
<name>A0A6J6FAX2_9ZZZZ</name>
<dbReference type="InterPro" id="IPR016181">
    <property type="entry name" value="Acyl_CoA_acyltransferase"/>
</dbReference>
<evidence type="ECO:0000313" key="2">
    <source>
        <dbReference type="EMBL" id="CAB4585896.1"/>
    </source>
</evidence>
<dbReference type="SUPFAM" id="SSF55729">
    <property type="entry name" value="Acyl-CoA N-acyltransferases (Nat)"/>
    <property type="match status" value="1"/>
</dbReference>
<dbReference type="CDD" id="cd04301">
    <property type="entry name" value="NAT_SF"/>
    <property type="match status" value="1"/>
</dbReference>
<dbReference type="InterPro" id="IPR050276">
    <property type="entry name" value="MshD_Acetyltransferase"/>
</dbReference>
<dbReference type="InterPro" id="IPR000182">
    <property type="entry name" value="GNAT_dom"/>
</dbReference>